<protein>
    <submittedName>
        <fullName evidence="1">Uncharacterized protein</fullName>
    </submittedName>
</protein>
<gene>
    <name evidence="1" type="ORF">BLA60_15875</name>
</gene>
<evidence type="ECO:0000313" key="1">
    <source>
        <dbReference type="EMBL" id="OLF10730.1"/>
    </source>
</evidence>
<dbReference type="Proteomes" id="UP000185696">
    <property type="component" value="Unassembled WGS sequence"/>
</dbReference>
<sequence>MTTRSSATFAITRRSWLTSSNAVPSRSRRPAISASTRAWVVTSSAVVGSSAMISRGSPASAIAIITRWRWPPDSSCG</sequence>
<name>A0A7Z1AYN7_9PSEU</name>
<dbReference type="EMBL" id="MSIF01000006">
    <property type="protein sequence ID" value="OLF10730.1"/>
    <property type="molecule type" value="Genomic_DNA"/>
</dbReference>
<keyword evidence="2" id="KW-1185">Reference proteome</keyword>
<reference evidence="1 2" key="1">
    <citation type="submission" date="2016-12" db="EMBL/GenBank/DDBJ databases">
        <title>The draft genome sequence of Actinophytocola xinjiangensis.</title>
        <authorList>
            <person name="Wang W."/>
            <person name="Yuan L."/>
        </authorList>
    </citation>
    <scope>NUCLEOTIDE SEQUENCE [LARGE SCALE GENOMIC DNA]</scope>
    <source>
        <strain evidence="1 2">CGMCC 4.4663</strain>
    </source>
</reference>
<dbReference type="AntiFam" id="ANF00062">
    <property type="entry name" value="Shadow ORF (opposite ABC transporter protein)"/>
</dbReference>
<organism evidence="1 2">
    <name type="scientific">Actinophytocola xinjiangensis</name>
    <dbReference type="NCBI Taxonomy" id="485602"/>
    <lineage>
        <taxon>Bacteria</taxon>
        <taxon>Bacillati</taxon>
        <taxon>Actinomycetota</taxon>
        <taxon>Actinomycetes</taxon>
        <taxon>Pseudonocardiales</taxon>
        <taxon>Pseudonocardiaceae</taxon>
    </lineage>
</organism>
<dbReference type="AlphaFoldDB" id="A0A7Z1AYN7"/>
<evidence type="ECO:0000313" key="2">
    <source>
        <dbReference type="Proteomes" id="UP000185696"/>
    </source>
</evidence>
<comment type="caution">
    <text evidence="1">The sequence shown here is derived from an EMBL/GenBank/DDBJ whole genome shotgun (WGS) entry which is preliminary data.</text>
</comment>
<proteinExistence type="predicted"/>
<accession>A0A7Z1AYN7</accession>